<protein>
    <submittedName>
        <fullName evidence="1">Restriction endonuclease</fullName>
    </submittedName>
</protein>
<dbReference type="EMBL" id="SSTG01000032">
    <property type="protein sequence ID" value="THG53607.1"/>
    <property type="molecule type" value="Genomic_DNA"/>
</dbReference>
<evidence type="ECO:0000313" key="1">
    <source>
        <dbReference type="EMBL" id="THG53607.1"/>
    </source>
</evidence>
<accession>A0AC61S6Y2</accession>
<gene>
    <name evidence="1" type="ORF">E5990_04090</name>
</gene>
<evidence type="ECO:0000313" key="2">
    <source>
        <dbReference type="Proteomes" id="UP000305401"/>
    </source>
</evidence>
<dbReference type="Proteomes" id="UP000305401">
    <property type="component" value="Unassembled WGS sequence"/>
</dbReference>
<organism evidence="1 2">
    <name type="scientific">Muribaculum caecicola</name>
    <dbReference type="NCBI Taxonomy" id="3038144"/>
    <lineage>
        <taxon>Bacteria</taxon>
        <taxon>Pseudomonadati</taxon>
        <taxon>Bacteroidota</taxon>
        <taxon>Bacteroidia</taxon>
        <taxon>Bacteroidales</taxon>
        <taxon>Muribaculaceae</taxon>
        <taxon>Muribaculum</taxon>
    </lineage>
</organism>
<reference evidence="1" key="1">
    <citation type="submission" date="2019-04" db="EMBL/GenBank/DDBJ databases">
        <title>Microbes associate with the intestines of laboratory mice.</title>
        <authorList>
            <person name="Navarre W."/>
            <person name="Wong E."/>
            <person name="Huang K.C."/>
            <person name="Tropini C."/>
            <person name="Ng K."/>
            <person name="Yu B."/>
        </authorList>
    </citation>
    <scope>NUCLEOTIDE SEQUENCE</scope>
    <source>
        <strain evidence="1">NM86_A22</strain>
    </source>
</reference>
<sequence>MAERIQEFTEQFKETNFSLKDYVDFPKIIANVDAISIKLNQLNYLIGQEDMESAVKLLWDENPKVFSILDVLIAVRTKDRKKTIDENGNSILLSDYFKSPEQVIEFLNQTGLTKVFQTKQIKNLVDYVFGIEVGLDSNARKNRGGHIMENLVAKILRKHGISFEREVYYTIFPEIVEALGVDNKRFDFVVRAKEKIYLIETNFYTSGGSKLNEVARAYSELAPKINAVPGFEFVWITDGVGWKSALNKLEEAFIHIPNIYNLSNLTDFITLIK</sequence>
<keyword evidence="1" id="KW-0255">Endonuclease</keyword>
<keyword evidence="2" id="KW-1185">Reference proteome</keyword>
<comment type="caution">
    <text evidence="1">The sequence shown here is derived from an EMBL/GenBank/DDBJ whole genome shotgun (WGS) entry which is preliminary data.</text>
</comment>
<keyword evidence="1" id="KW-0540">Nuclease</keyword>
<keyword evidence="1" id="KW-0378">Hydrolase</keyword>
<proteinExistence type="predicted"/>
<name>A0AC61S6Y2_9BACT</name>